<feature type="domain" description="Fatty acid hydroxylase" evidence="8">
    <location>
        <begin position="134"/>
        <end position="265"/>
    </location>
</feature>
<evidence type="ECO:0000313" key="10">
    <source>
        <dbReference type="Proteomes" id="UP000053095"/>
    </source>
</evidence>
<evidence type="ECO:0000256" key="5">
    <source>
        <dbReference type="SAM" id="MobiDB-lite"/>
    </source>
</evidence>
<evidence type="ECO:0000256" key="7">
    <source>
        <dbReference type="SAM" id="SignalP"/>
    </source>
</evidence>
<feature type="transmembrane region" description="Helical" evidence="6">
    <location>
        <begin position="85"/>
        <end position="103"/>
    </location>
</feature>
<keyword evidence="3 6" id="KW-1133">Transmembrane helix</keyword>
<feature type="region of interest" description="Disordered" evidence="5">
    <location>
        <begin position="299"/>
        <end position="327"/>
    </location>
</feature>
<accession>A0A6V8HI77</accession>
<keyword evidence="7" id="KW-0732">Signal</keyword>
<evidence type="ECO:0000313" key="9">
    <source>
        <dbReference type="EMBL" id="GAM41529.1"/>
    </source>
</evidence>
<sequence length="327" mass="37464">MLFTSLNLLFFWMTWTTLVLSHSPLRVELFGTLAIRLVFYLAPSIFFFAFDTILPYAASSIKAQGHIALPSGHKRRRISRKELKIVGWSLFNIFFSLAVQGATEFTLTKVLRRRSAVKVAVRLPYPWGITIDIVRGFIVREILNYTIHRFVLHNDRLRVNRLHETWYHGLRAPWPLTAHYDHPLCYLLWKFLPLYLPAALFRFHMITYMVFLGLVSLEETWTHSGYSKVPLGFLLSGMARRTEMHVISGGDGNYGAWGVLDWLGGSTTDESETIEEDVRADLADLDIDAKIRKAVQEARDHMGDSVAKEKVKTRRRINGNGNGNGKP</sequence>
<dbReference type="InterPro" id="IPR050307">
    <property type="entry name" value="Sterol_Desaturase_Related"/>
</dbReference>
<keyword evidence="10" id="KW-1185">Reference proteome</keyword>
<comment type="subcellular location">
    <subcellularLocation>
        <location evidence="1">Membrane</location>
    </subcellularLocation>
</comment>
<evidence type="ECO:0000256" key="1">
    <source>
        <dbReference type="ARBA" id="ARBA00004370"/>
    </source>
</evidence>
<dbReference type="GO" id="GO:0005506">
    <property type="term" value="F:iron ion binding"/>
    <property type="evidence" value="ECO:0007669"/>
    <property type="project" value="InterPro"/>
</dbReference>
<dbReference type="GO" id="GO:0016491">
    <property type="term" value="F:oxidoreductase activity"/>
    <property type="evidence" value="ECO:0007669"/>
    <property type="project" value="InterPro"/>
</dbReference>
<proteinExistence type="predicted"/>
<feature type="transmembrane region" description="Helical" evidence="6">
    <location>
        <begin position="37"/>
        <end position="58"/>
    </location>
</feature>
<dbReference type="InterPro" id="IPR006694">
    <property type="entry name" value="Fatty_acid_hydroxylase"/>
</dbReference>
<organism evidence="9 10">
    <name type="scientific">Talaromyces pinophilus</name>
    <name type="common">Penicillium pinophilum</name>
    <dbReference type="NCBI Taxonomy" id="128442"/>
    <lineage>
        <taxon>Eukaryota</taxon>
        <taxon>Fungi</taxon>
        <taxon>Dikarya</taxon>
        <taxon>Ascomycota</taxon>
        <taxon>Pezizomycotina</taxon>
        <taxon>Eurotiomycetes</taxon>
        <taxon>Eurotiomycetidae</taxon>
        <taxon>Eurotiales</taxon>
        <taxon>Trichocomaceae</taxon>
        <taxon>Talaromyces</taxon>
        <taxon>Talaromyces sect. Talaromyces</taxon>
    </lineage>
</organism>
<dbReference type="Pfam" id="PF04116">
    <property type="entry name" value="FA_hydroxylase"/>
    <property type="match status" value="1"/>
</dbReference>
<evidence type="ECO:0000259" key="8">
    <source>
        <dbReference type="Pfam" id="PF04116"/>
    </source>
</evidence>
<protein>
    <submittedName>
        <fullName evidence="9">Sterol desaturase family protein</fullName>
    </submittedName>
</protein>
<keyword evidence="2 6" id="KW-0812">Transmembrane</keyword>
<keyword evidence="4 6" id="KW-0472">Membrane</keyword>
<dbReference type="GO" id="GO:0016020">
    <property type="term" value="C:membrane"/>
    <property type="evidence" value="ECO:0007669"/>
    <property type="project" value="UniProtKB-SubCell"/>
</dbReference>
<evidence type="ECO:0000256" key="6">
    <source>
        <dbReference type="SAM" id="Phobius"/>
    </source>
</evidence>
<feature type="chain" id="PRO_5027987521" evidence="7">
    <location>
        <begin position="22"/>
        <end position="327"/>
    </location>
</feature>
<dbReference type="GO" id="GO:0008610">
    <property type="term" value="P:lipid biosynthetic process"/>
    <property type="evidence" value="ECO:0007669"/>
    <property type="project" value="InterPro"/>
</dbReference>
<dbReference type="EMBL" id="DF933838">
    <property type="protein sequence ID" value="GAM41529.1"/>
    <property type="molecule type" value="Genomic_DNA"/>
</dbReference>
<reference evidence="10" key="1">
    <citation type="journal article" date="2015" name="Genome Announc.">
        <title>Draft genome sequence of Talaromyces cellulolyticus strain Y-94, a source of lignocellulosic biomass-degrading enzymes.</title>
        <authorList>
            <person name="Fujii T."/>
            <person name="Koike H."/>
            <person name="Sawayama S."/>
            <person name="Yano S."/>
            <person name="Inoue H."/>
        </authorList>
    </citation>
    <scope>NUCLEOTIDE SEQUENCE [LARGE SCALE GENOMIC DNA]</scope>
    <source>
        <strain evidence="10">Y-94</strain>
    </source>
</reference>
<dbReference type="Proteomes" id="UP000053095">
    <property type="component" value="Unassembled WGS sequence"/>
</dbReference>
<dbReference type="PANTHER" id="PTHR11863">
    <property type="entry name" value="STEROL DESATURASE"/>
    <property type="match status" value="1"/>
</dbReference>
<evidence type="ECO:0000256" key="2">
    <source>
        <dbReference type="ARBA" id="ARBA00022692"/>
    </source>
</evidence>
<feature type="compositionally biased region" description="Basic and acidic residues" evidence="5">
    <location>
        <begin position="299"/>
        <end position="310"/>
    </location>
</feature>
<evidence type="ECO:0000256" key="4">
    <source>
        <dbReference type="ARBA" id="ARBA00023136"/>
    </source>
</evidence>
<evidence type="ECO:0000256" key="3">
    <source>
        <dbReference type="ARBA" id="ARBA00022989"/>
    </source>
</evidence>
<dbReference type="AlphaFoldDB" id="A0A6V8HI77"/>
<feature type="signal peptide" evidence="7">
    <location>
        <begin position="1"/>
        <end position="21"/>
    </location>
</feature>
<name>A0A6V8HI77_TALPI</name>
<gene>
    <name evidence="9" type="ORF">TCE0_042f14715</name>
</gene>
<comment type="caution">
    <text evidence="9">The sequence shown here is derived from an EMBL/GenBank/DDBJ whole genome shotgun (WGS) entry which is preliminary data.</text>
</comment>